<dbReference type="Gene3D" id="3.30.420.380">
    <property type="match status" value="1"/>
</dbReference>
<dbReference type="InterPro" id="IPR005883">
    <property type="entry name" value="PilM"/>
</dbReference>
<evidence type="ECO:0000313" key="1">
    <source>
        <dbReference type="EMBL" id="MDQ0188309.1"/>
    </source>
</evidence>
<dbReference type="RefSeq" id="WP_274455713.1">
    <property type="nucleotide sequence ID" value="NZ_CP067097.1"/>
</dbReference>
<keyword evidence="2" id="KW-1185">Reference proteome</keyword>
<dbReference type="Pfam" id="PF11104">
    <property type="entry name" value="PilM_2"/>
    <property type="match status" value="1"/>
</dbReference>
<dbReference type="InterPro" id="IPR050696">
    <property type="entry name" value="FtsA/MreB"/>
</dbReference>
<reference evidence="1 2" key="1">
    <citation type="submission" date="2023-07" db="EMBL/GenBank/DDBJ databases">
        <title>Genomic Encyclopedia of Type Strains, Phase IV (KMG-IV): sequencing the most valuable type-strain genomes for metagenomic binning, comparative biology and taxonomic classification.</title>
        <authorList>
            <person name="Goeker M."/>
        </authorList>
    </citation>
    <scope>NUCLEOTIDE SEQUENCE [LARGE SCALE GENOMIC DNA]</scope>
    <source>
        <strain evidence="1 2">DSM 4006</strain>
    </source>
</reference>
<comment type="caution">
    <text evidence="1">The sequence shown here is derived from an EMBL/GenBank/DDBJ whole genome shotgun (WGS) entry which is preliminary data.</text>
</comment>
<proteinExistence type="predicted"/>
<gene>
    <name evidence="1" type="ORF">J2S03_000113</name>
</gene>
<dbReference type="SUPFAM" id="SSF53067">
    <property type="entry name" value="Actin-like ATPase domain"/>
    <property type="match status" value="1"/>
</dbReference>
<dbReference type="InterPro" id="IPR043129">
    <property type="entry name" value="ATPase_NBD"/>
</dbReference>
<organism evidence="1 2">
    <name type="scientific">Alicyclobacillus cycloheptanicus</name>
    <dbReference type="NCBI Taxonomy" id="1457"/>
    <lineage>
        <taxon>Bacteria</taxon>
        <taxon>Bacillati</taxon>
        <taxon>Bacillota</taxon>
        <taxon>Bacilli</taxon>
        <taxon>Bacillales</taxon>
        <taxon>Alicyclobacillaceae</taxon>
        <taxon>Alicyclobacillus</taxon>
    </lineage>
</organism>
<name>A0ABT9XDD4_9BACL</name>
<evidence type="ECO:0000313" key="2">
    <source>
        <dbReference type="Proteomes" id="UP001232973"/>
    </source>
</evidence>
<dbReference type="PANTHER" id="PTHR32432:SF3">
    <property type="entry name" value="ETHANOLAMINE UTILIZATION PROTEIN EUTJ"/>
    <property type="match status" value="1"/>
</dbReference>
<accession>A0ABT9XDD4</accession>
<dbReference type="PANTHER" id="PTHR32432">
    <property type="entry name" value="CELL DIVISION PROTEIN FTSA-RELATED"/>
    <property type="match status" value="1"/>
</dbReference>
<sequence length="310" mass="33738">MGNSVQVGIEFGRRAVRCAVLKRAGFAALGSAFELGPMTWDDADPVIADEYRAALRAIVKTEHLKGAHAVLGLPIGATVVRPHRLPPLAANLIGDAVRAEMESQMIVPFSDPAFDYAVFPGGDGPDATYVTIYAARREQVRALQAVVRSVGMRPIAVEPRSLALLRLLLHRRTDSLNGTALVVDVSQGALELTVVYRQVIVASRSVMFEQAQSSEEVAPILAQEVSRYLNFLQYGAIYGSPLQCDVVWLCTEEAHGDAWARALETVSHLPVWAVDLQAETERLISASRASLYAAAGGLALRKGRARWRRR</sequence>
<dbReference type="EMBL" id="JAUSTP010000001">
    <property type="protein sequence ID" value="MDQ0188309.1"/>
    <property type="molecule type" value="Genomic_DNA"/>
</dbReference>
<dbReference type="Proteomes" id="UP001232973">
    <property type="component" value="Unassembled WGS sequence"/>
</dbReference>
<protein>
    <submittedName>
        <fullName evidence="1">Tfp pilus assembly PilM family ATPase</fullName>
    </submittedName>
</protein>